<proteinExistence type="predicted"/>
<dbReference type="AlphaFoldDB" id="A0A0A9D9Z2"/>
<accession>A0A0A9D9Z2</accession>
<organism evidence="1">
    <name type="scientific">Arundo donax</name>
    <name type="common">Giant reed</name>
    <name type="synonym">Donax arundinaceus</name>
    <dbReference type="NCBI Taxonomy" id="35708"/>
    <lineage>
        <taxon>Eukaryota</taxon>
        <taxon>Viridiplantae</taxon>
        <taxon>Streptophyta</taxon>
        <taxon>Embryophyta</taxon>
        <taxon>Tracheophyta</taxon>
        <taxon>Spermatophyta</taxon>
        <taxon>Magnoliopsida</taxon>
        <taxon>Liliopsida</taxon>
        <taxon>Poales</taxon>
        <taxon>Poaceae</taxon>
        <taxon>PACMAD clade</taxon>
        <taxon>Arundinoideae</taxon>
        <taxon>Arundineae</taxon>
        <taxon>Arundo</taxon>
    </lineage>
</organism>
<sequence>MICPKARYSANFVLIAVDSLILERTIGISIEKKRCLYNGFILA</sequence>
<evidence type="ECO:0000313" key="1">
    <source>
        <dbReference type="EMBL" id="JAD80557.1"/>
    </source>
</evidence>
<name>A0A0A9D9Z2_ARUDO</name>
<dbReference type="EMBL" id="GBRH01217338">
    <property type="protein sequence ID" value="JAD80557.1"/>
    <property type="molecule type" value="Transcribed_RNA"/>
</dbReference>
<reference evidence="1" key="2">
    <citation type="journal article" date="2015" name="Data Brief">
        <title>Shoot transcriptome of the giant reed, Arundo donax.</title>
        <authorList>
            <person name="Barrero R.A."/>
            <person name="Guerrero F.D."/>
            <person name="Moolhuijzen P."/>
            <person name="Goolsby J.A."/>
            <person name="Tidwell J."/>
            <person name="Bellgard S.E."/>
            <person name="Bellgard M.I."/>
        </authorList>
    </citation>
    <scope>NUCLEOTIDE SEQUENCE</scope>
    <source>
        <tissue evidence="1">Shoot tissue taken approximately 20 cm above the soil surface</tissue>
    </source>
</reference>
<reference evidence="1" key="1">
    <citation type="submission" date="2014-09" db="EMBL/GenBank/DDBJ databases">
        <authorList>
            <person name="Magalhaes I.L.F."/>
            <person name="Oliveira U."/>
            <person name="Santos F.R."/>
            <person name="Vidigal T.H.D.A."/>
            <person name="Brescovit A.D."/>
            <person name="Santos A.J."/>
        </authorList>
    </citation>
    <scope>NUCLEOTIDE SEQUENCE</scope>
    <source>
        <tissue evidence="1">Shoot tissue taken approximately 20 cm above the soil surface</tissue>
    </source>
</reference>
<protein>
    <submittedName>
        <fullName evidence="1">Uncharacterized protein</fullName>
    </submittedName>
</protein>